<evidence type="ECO:0000256" key="2">
    <source>
        <dbReference type="ARBA" id="ARBA00022670"/>
    </source>
</evidence>
<feature type="transmembrane region" description="Helical" evidence="8">
    <location>
        <begin position="203"/>
        <end position="223"/>
    </location>
</feature>
<dbReference type="EMBL" id="NDWU01000004">
    <property type="protein sequence ID" value="PUA33737.1"/>
    <property type="molecule type" value="Genomic_DNA"/>
</dbReference>
<protein>
    <recommendedName>
        <fullName evidence="9">Peptidase M50 domain-containing protein</fullName>
    </recommendedName>
</protein>
<evidence type="ECO:0000256" key="4">
    <source>
        <dbReference type="ARBA" id="ARBA00022801"/>
    </source>
</evidence>
<feature type="transmembrane region" description="Helical" evidence="8">
    <location>
        <begin position="120"/>
        <end position="146"/>
    </location>
</feature>
<feature type="transmembrane region" description="Helical" evidence="8">
    <location>
        <begin position="352"/>
        <end position="370"/>
    </location>
</feature>
<name>A0A2R7Y8K7_9ARCH</name>
<dbReference type="InterPro" id="IPR008915">
    <property type="entry name" value="Peptidase_M50"/>
</dbReference>
<evidence type="ECO:0000256" key="3">
    <source>
        <dbReference type="ARBA" id="ARBA00022692"/>
    </source>
</evidence>
<accession>A0A2R7Y8K7</accession>
<keyword evidence="6 8" id="KW-1133">Transmembrane helix</keyword>
<keyword evidence="5" id="KW-0809">Transit peptide</keyword>
<dbReference type="GO" id="GO:0016020">
    <property type="term" value="C:membrane"/>
    <property type="evidence" value="ECO:0007669"/>
    <property type="project" value="UniProtKB-SubCell"/>
</dbReference>
<dbReference type="CDD" id="cd06160">
    <property type="entry name" value="S2P-M50_like_2"/>
    <property type="match status" value="1"/>
</dbReference>
<feature type="domain" description="Peptidase M50" evidence="9">
    <location>
        <begin position="136"/>
        <end position="323"/>
    </location>
</feature>
<keyword evidence="4" id="KW-0378">Hydrolase</keyword>
<dbReference type="PANTHER" id="PTHR31412:SF0">
    <property type="entry name" value="ZINC METALLOPROTEASE EGY1, CHLOROPLASTIC-RELATED"/>
    <property type="match status" value="1"/>
</dbReference>
<gene>
    <name evidence="10" type="ORF">B9J98_01980</name>
</gene>
<keyword evidence="3 8" id="KW-0812">Transmembrane</keyword>
<feature type="transmembrane region" description="Helical" evidence="8">
    <location>
        <begin position="264"/>
        <end position="285"/>
    </location>
</feature>
<dbReference type="Proteomes" id="UP000244066">
    <property type="component" value="Unassembled WGS sequence"/>
</dbReference>
<keyword evidence="2" id="KW-0645">Protease</keyword>
<dbReference type="PANTHER" id="PTHR31412">
    <property type="entry name" value="ZINC METALLOPROTEASE EGY1"/>
    <property type="match status" value="1"/>
</dbReference>
<dbReference type="Pfam" id="PF02163">
    <property type="entry name" value="Peptidase_M50"/>
    <property type="match status" value="1"/>
</dbReference>
<evidence type="ECO:0000256" key="6">
    <source>
        <dbReference type="ARBA" id="ARBA00022989"/>
    </source>
</evidence>
<feature type="transmembrane region" description="Helical" evidence="8">
    <location>
        <begin position="306"/>
        <end position="332"/>
    </location>
</feature>
<feature type="transmembrane region" description="Helical" evidence="8">
    <location>
        <begin position="90"/>
        <end position="108"/>
    </location>
</feature>
<evidence type="ECO:0000313" key="11">
    <source>
        <dbReference type="Proteomes" id="UP000244066"/>
    </source>
</evidence>
<evidence type="ECO:0000256" key="8">
    <source>
        <dbReference type="SAM" id="Phobius"/>
    </source>
</evidence>
<organism evidence="10 11">
    <name type="scientific">Candidatus Terraquivivens tikiterensis</name>
    <dbReference type="NCBI Taxonomy" id="1980982"/>
    <lineage>
        <taxon>Archaea</taxon>
        <taxon>Nitrososphaerota</taxon>
        <taxon>Candidatus Wolframiiraptoraceae</taxon>
        <taxon>Candidatus Terraquivivens</taxon>
    </lineage>
</organism>
<feature type="transmembrane region" description="Helical" evidence="8">
    <location>
        <begin position="166"/>
        <end position="183"/>
    </location>
</feature>
<evidence type="ECO:0000259" key="9">
    <source>
        <dbReference type="Pfam" id="PF02163"/>
    </source>
</evidence>
<dbReference type="InterPro" id="IPR044838">
    <property type="entry name" value="EGY1-like"/>
</dbReference>
<evidence type="ECO:0000256" key="1">
    <source>
        <dbReference type="ARBA" id="ARBA00004141"/>
    </source>
</evidence>
<evidence type="ECO:0000256" key="5">
    <source>
        <dbReference type="ARBA" id="ARBA00022946"/>
    </source>
</evidence>
<sequence length="371" mass="40979">MLQMPLPEYGLDDIENIKAIVMERFTVEDVFFDEGILSFGIKERHIKEPFKALVFDLRKIGYVPTAVRERDRILIRVFPYRRAAERASRMPLVLFFVTLCTVLIDGYLRSASYADIFSRMFGRVGFVDVLLNTLLFAFALMSIIGLHEFGHLISAKASGIGATPPYFIPGVPGIMPTFGAVIFQKDPAINRDSLFDSGISGPVTGFVVSIAVTIVAFLTANWVSVSEYKAVQALIEKEGGVFLPSPLAFYLIRPLFGKPDMVPLFSTIGFAAWLGMVVTAINLFPAWQLDGGRIFRPLLSRKQYMIASYASAIVLIIIGYFLLGILILLMSSRTPDIVPLDQVSPLSKNRKLASLGVLGILALTLVPLSFP</sequence>
<reference evidence="10 11" key="1">
    <citation type="submission" date="2017-04" db="EMBL/GenBank/DDBJ databases">
        <title>Draft Aigarchaeota genome from a New Zealand hot spring.</title>
        <authorList>
            <person name="Reysenbach A.-L."/>
            <person name="Donaho J.A."/>
            <person name="Gerhart J."/>
            <person name="Kelley J.F."/>
            <person name="Kouba K."/>
            <person name="Podar M."/>
            <person name="Stott M."/>
        </authorList>
    </citation>
    <scope>NUCLEOTIDE SEQUENCE [LARGE SCALE GENOMIC DNA]</scope>
    <source>
        <strain evidence="10">NZ13_MG1</strain>
    </source>
</reference>
<comment type="subcellular location">
    <subcellularLocation>
        <location evidence="1">Membrane</location>
        <topology evidence="1">Multi-pass membrane protein</topology>
    </subcellularLocation>
</comment>
<evidence type="ECO:0000313" key="10">
    <source>
        <dbReference type="EMBL" id="PUA33737.1"/>
    </source>
</evidence>
<evidence type="ECO:0000256" key="7">
    <source>
        <dbReference type="ARBA" id="ARBA00023136"/>
    </source>
</evidence>
<dbReference type="AlphaFoldDB" id="A0A2R7Y8K7"/>
<comment type="caution">
    <text evidence="10">The sequence shown here is derived from an EMBL/GenBank/DDBJ whole genome shotgun (WGS) entry which is preliminary data.</text>
</comment>
<dbReference type="GO" id="GO:0008233">
    <property type="term" value="F:peptidase activity"/>
    <property type="evidence" value="ECO:0007669"/>
    <property type="project" value="UniProtKB-KW"/>
</dbReference>
<dbReference type="GO" id="GO:0006508">
    <property type="term" value="P:proteolysis"/>
    <property type="evidence" value="ECO:0007669"/>
    <property type="project" value="UniProtKB-KW"/>
</dbReference>
<keyword evidence="7 8" id="KW-0472">Membrane</keyword>
<proteinExistence type="predicted"/>